<keyword evidence="5" id="KW-0997">Cell inner membrane</keyword>
<dbReference type="GO" id="GO:0015031">
    <property type="term" value="P:protein transport"/>
    <property type="evidence" value="ECO:0007669"/>
    <property type="project" value="UniProtKB-KW"/>
</dbReference>
<evidence type="ECO:0000256" key="6">
    <source>
        <dbReference type="ARBA" id="ARBA00022692"/>
    </source>
</evidence>
<dbReference type="PANTHER" id="PTHR33446:SF2">
    <property type="entry name" value="PROTEIN TONB"/>
    <property type="match status" value="1"/>
</dbReference>
<keyword evidence="3" id="KW-0813">Transport</keyword>
<dbReference type="NCBIfam" id="TIGR01352">
    <property type="entry name" value="tonB_Cterm"/>
    <property type="match status" value="1"/>
</dbReference>
<comment type="similarity">
    <text evidence="2">Belongs to the TonB family.</text>
</comment>
<evidence type="ECO:0000256" key="4">
    <source>
        <dbReference type="ARBA" id="ARBA00022475"/>
    </source>
</evidence>
<dbReference type="GO" id="GO:0098797">
    <property type="term" value="C:plasma membrane protein complex"/>
    <property type="evidence" value="ECO:0007669"/>
    <property type="project" value="TreeGrafter"/>
</dbReference>
<evidence type="ECO:0000256" key="7">
    <source>
        <dbReference type="ARBA" id="ARBA00022927"/>
    </source>
</evidence>
<evidence type="ECO:0000256" key="5">
    <source>
        <dbReference type="ARBA" id="ARBA00022519"/>
    </source>
</evidence>
<dbReference type="PANTHER" id="PTHR33446">
    <property type="entry name" value="PROTEIN TONB-RELATED"/>
    <property type="match status" value="1"/>
</dbReference>
<reference evidence="11 12" key="1">
    <citation type="submission" date="2018-10" db="EMBL/GenBank/DDBJ databases">
        <title>Genomic Encyclopedia of Archaeal and Bacterial Type Strains, Phase II (KMG-II): from individual species to whole genera.</title>
        <authorList>
            <person name="Goeker M."/>
        </authorList>
    </citation>
    <scope>NUCLEOTIDE SEQUENCE [LARGE SCALE GENOMIC DNA]</scope>
    <source>
        <strain evidence="11 12">DSM 18602</strain>
    </source>
</reference>
<dbReference type="Proteomes" id="UP000268007">
    <property type="component" value="Unassembled WGS sequence"/>
</dbReference>
<sequence length="280" mass="31269">MVTGPDSGSVLFTVTEHYANGNKKFTGQSSRVDGRVFEGKCTSYYPTGKEKEIANYKNDKIVGDMYNYYPNGKLYTYKQYPADKAAPKTIFNFNFTLITCNDSTGKPFVVDGNGYYIGYNDDFTAIEEEGNIKAGLRNGGWKGGYGSKSYKITFTESYDKGKLLQGLSNDAKGKNYKYTERGTMPYFDGGDESFGRFLRDNIKYPKKARENNVTGTVFLSFVVEKGGSLTAFEVLRNPGDGLASEALRVLKQSPLWMPGTMYGRPVRVQYTVPINFSLVE</sequence>
<evidence type="ECO:0000313" key="12">
    <source>
        <dbReference type="Proteomes" id="UP000268007"/>
    </source>
</evidence>
<comment type="subcellular location">
    <subcellularLocation>
        <location evidence="1">Cell inner membrane</location>
        <topology evidence="1">Single-pass membrane protein</topology>
        <orientation evidence="1">Periplasmic side</orientation>
    </subcellularLocation>
</comment>
<keyword evidence="6" id="KW-0812">Transmembrane</keyword>
<dbReference type="SUPFAM" id="SSF82185">
    <property type="entry name" value="Histone H3 K4-specific methyltransferase SET7/9 N-terminal domain"/>
    <property type="match status" value="1"/>
</dbReference>
<comment type="caution">
    <text evidence="11">The sequence shown here is derived from an EMBL/GenBank/DDBJ whole genome shotgun (WGS) entry which is preliminary data.</text>
</comment>
<dbReference type="RefSeq" id="WP_246001499.1">
    <property type="nucleotide sequence ID" value="NZ_RBKU01000001.1"/>
</dbReference>
<keyword evidence="4" id="KW-1003">Cell membrane</keyword>
<dbReference type="InterPro" id="IPR051045">
    <property type="entry name" value="TonB-dependent_transducer"/>
</dbReference>
<proteinExistence type="inferred from homology"/>
<dbReference type="Gene3D" id="3.30.1150.10">
    <property type="match status" value="1"/>
</dbReference>
<dbReference type="SUPFAM" id="SSF74653">
    <property type="entry name" value="TolA/TonB C-terminal domain"/>
    <property type="match status" value="1"/>
</dbReference>
<evidence type="ECO:0000256" key="9">
    <source>
        <dbReference type="ARBA" id="ARBA00023136"/>
    </source>
</evidence>
<dbReference type="InterPro" id="IPR006260">
    <property type="entry name" value="TonB/TolA_C"/>
</dbReference>
<dbReference type="AlphaFoldDB" id="A0A495IZ03"/>
<feature type="domain" description="TonB C-terminal" evidence="10">
    <location>
        <begin position="189"/>
        <end position="280"/>
    </location>
</feature>
<accession>A0A495IZ03</accession>
<evidence type="ECO:0000256" key="3">
    <source>
        <dbReference type="ARBA" id="ARBA00022448"/>
    </source>
</evidence>
<evidence type="ECO:0000256" key="8">
    <source>
        <dbReference type="ARBA" id="ARBA00022989"/>
    </source>
</evidence>
<keyword evidence="12" id="KW-1185">Reference proteome</keyword>
<dbReference type="EMBL" id="RBKU01000001">
    <property type="protein sequence ID" value="RKR81611.1"/>
    <property type="molecule type" value="Genomic_DNA"/>
</dbReference>
<dbReference type="InterPro" id="IPR037682">
    <property type="entry name" value="TonB_C"/>
</dbReference>
<dbReference type="GO" id="GO:0031992">
    <property type="term" value="F:energy transducer activity"/>
    <property type="evidence" value="ECO:0007669"/>
    <property type="project" value="TreeGrafter"/>
</dbReference>
<evidence type="ECO:0000256" key="2">
    <source>
        <dbReference type="ARBA" id="ARBA00006555"/>
    </source>
</evidence>
<evidence type="ECO:0000256" key="1">
    <source>
        <dbReference type="ARBA" id="ARBA00004383"/>
    </source>
</evidence>
<dbReference type="Pfam" id="PF03544">
    <property type="entry name" value="TonB_C"/>
    <property type="match status" value="1"/>
</dbReference>
<keyword evidence="9" id="KW-0472">Membrane</keyword>
<name>A0A495IZ03_9SPHI</name>
<keyword evidence="8" id="KW-1133">Transmembrane helix</keyword>
<keyword evidence="7" id="KW-0653">Protein transport</keyword>
<protein>
    <submittedName>
        <fullName evidence="11">TonB family protein</fullName>
    </submittedName>
</protein>
<dbReference type="Gene3D" id="2.20.110.10">
    <property type="entry name" value="Histone H3 K4-specific methyltransferase SET7/9 N-terminal domain"/>
    <property type="match status" value="1"/>
</dbReference>
<evidence type="ECO:0000259" key="10">
    <source>
        <dbReference type="PROSITE" id="PS52015"/>
    </source>
</evidence>
<evidence type="ECO:0000313" key="11">
    <source>
        <dbReference type="EMBL" id="RKR81611.1"/>
    </source>
</evidence>
<gene>
    <name evidence="11" type="ORF">BDD43_1761</name>
</gene>
<dbReference type="PROSITE" id="PS52015">
    <property type="entry name" value="TONB_CTD"/>
    <property type="match status" value="1"/>
</dbReference>
<organism evidence="11 12">
    <name type="scientific">Mucilaginibacter gracilis</name>
    <dbReference type="NCBI Taxonomy" id="423350"/>
    <lineage>
        <taxon>Bacteria</taxon>
        <taxon>Pseudomonadati</taxon>
        <taxon>Bacteroidota</taxon>
        <taxon>Sphingobacteriia</taxon>
        <taxon>Sphingobacteriales</taxon>
        <taxon>Sphingobacteriaceae</taxon>
        <taxon>Mucilaginibacter</taxon>
    </lineage>
</organism>
<dbReference type="GO" id="GO:0055085">
    <property type="term" value="P:transmembrane transport"/>
    <property type="evidence" value="ECO:0007669"/>
    <property type="project" value="InterPro"/>
</dbReference>